<keyword evidence="1" id="KW-0808">Transferase</keyword>
<evidence type="ECO:0000313" key="1">
    <source>
        <dbReference type="EMBL" id="STC82830.1"/>
    </source>
</evidence>
<dbReference type="AlphaFoldDB" id="A0A376D5V9"/>
<keyword evidence="1" id="KW-0328">Glycosyltransferase</keyword>
<name>A0A376D5V9_ECOLX</name>
<sequence>MCLVYFFAMGIFRLVHLNKRRKDLAFCRALPAGLALLVGFSIPDRVMEGKHPQFFVEMTQESLQPSRYILTDSVGVAAGLAWSLQRDDIIMYRQTGELKYGLNYPDAKGRFVSGDEFANWLNQHRQEGIITLVLSVDRDEDINSLAIPPADVIDRQERLVLIQYRPK</sequence>
<evidence type="ECO:0000313" key="2">
    <source>
        <dbReference type="Proteomes" id="UP000254647"/>
    </source>
</evidence>
<dbReference type="EC" id="2.4.2.43" evidence="1"/>
<reference evidence="1 2" key="1">
    <citation type="submission" date="2018-06" db="EMBL/GenBank/DDBJ databases">
        <authorList>
            <consortium name="Pathogen Informatics"/>
            <person name="Doyle S."/>
        </authorList>
    </citation>
    <scope>NUCLEOTIDE SEQUENCE [LARGE SCALE GENOMIC DNA]</scope>
    <source>
        <strain evidence="1 2">NCTC10767</strain>
    </source>
</reference>
<dbReference type="Proteomes" id="UP000254647">
    <property type="component" value="Unassembled WGS sequence"/>
</dbReference>
<organism evidence="1 2">
    <name type="scientific">Escherichia coli</name>
    <dbReference type="NCBI Taxonomy" id="562"/>
    <lineage>
        <taxon>Bacteria</taxon>
        <taxon>Pseudomonadati</taxon>
        <taxon>Pseudomonadota</taxon>
        <taxon>Gammaproteobacteria</taxon>
        <taxon>Enterobacterales</taxon>
        <taxon>Enterobacteriaceae</taxon>
        <taxon>Escherichia</taxon>
    </lineage>
</organism>
<dbReference type="GO" id="GO:0103015">
    <property type="term" value="F:4-amino-4-deoxy-L-arabinose transferase activity"/>
    <property type="evidence" value="ECO:0007669"/>
    <property type="project" value="UniProtKB-EC"/>
</dbReference>
<accession>A0A376D5V9</accession>
<proteinExistence type="predicted"/>
<protein>
    <submittedName>
        <fullName evidence="1">Undecaprenyl phosphate-alpha-4-amino-4-deoxy-l-arabinose arabinosyl transferase</fullName>
        <ecNumber evidence="1">2.-.-.-</ecNumber>
        <ecNumber evidence="1">2.4.2.43</ecNumber>
    </submittedName>
</protein>
<dbReference type="EMBL" id="UFXW01000004">
    <property type="protein sequence ID" value="STC82830.1"/>
    <property type="molecule type" value="Genomic_DNA"/>
</dbReference>
<gene>
    <name evidence="1" type="primary">arnT_1</name>
    <name evidence="1" type="ORF">NCTC10767_02855</name>
</gene>
<dbReference type="EC" id="2.-.-.-" evidence="1"/>